<dbReference type="OrthoDB" id="5957327at2759"/>
<dbReference type="GO" id="GO:0008821">
    <property type="term" value="F:crossover junction DNA endonuclease activity"/>
    <property type="evidence" value="ECO:0007669"/>
    <property type="project" value="TreeGrafter"/>
</dbReference>
<sequence>MEESQRPVLDWSDGPTVPTMHFALDTLLQGGLPRGSITEVYSTNLSAAHLLHTVAVSSCRGRGALLIDTRGTPAAHLLQIAKSRNLPVRSPVSVFRVFTFADACALLHALPSWISTRGAVDFIGLDCMADLFYTCQDNSAKRMEGFVNRLRGMSIQFNAAVLITNAARVHQNRVTTVMGEQWHHVCANRLHMQQNPSCIRVVKSILTEPKIVPYQLTEAGVID</sequence>
<evidence type="ECO:0000256" key="5">
    <source>
        <dbReference type="ARBA" id="ARBA00023204"/>
    </source>
</evidence>
<evidence type="ECO:0000256" key="3">
    <source>
        <dbReference type="ARBA" id="ARBA00022763"/>
    </source>
</evidence>
<evidence type="ECO:0000313" key="8">
    <source>
        <dbReference type="EMBL" id="PXF42306.1"/>
    </source>
</evidence>
<dbReference type="Pfam" id="PF08423">
    <property type="entry name" value="Rad51"/>
    <property type="match status" value="1"/>
</dbReference>
<reference evidence="8 9" key="1">
    <citation type="journal article" date="2018" name="Mol. Biol. Evol.">
        <title>Analysis of the draft genome of the red seaweed Gracilariopsis chorda provides insights into genome size evolution in Rhodophyta.</title>
        <authorList>
            <person name="Lee J."/>
            <person name="Yang E.C."/>
            <person name="Graf L."/>
            <person name="Yang J.H."/>
            <person name="Qiu H."/>
            <person name="Zel Zion U."/>
            <person name="Chan C.X."/>
            <person name="Stephens T.G."/>
            <person name="Weber A.P.M."/>
            <person name="Boo G.H."/>
            <person name="Boo S.M."/>
            <person name="Kim K.M."/>
            <person name="Shin Y."/>
            <person name="Jung M."/>
            <person name="Lee S.J."/>
            <person name="Yim H.S."/>
            <person name="Lee J.H."/>
            <person name="Bhattacharya D."/>
            <person name="Yoon H.S."/>
        </authorList>
    </citation>
    <scope>NUCLEOTIDE SEQUENCE [LARGE SCALE GENOMIC DNA]</scope>
    <source>
        <strain evidence="8 9">SKKU-2015</strain>
        <tissue evidence="8">Whole body</tissue>
    </source>
</reference>
<dbReference type="SUPFAM" id="SSF52540">
    <property type="entry name" value="P-loop containing nucleoside triphosphate hydrolases"/>
    <property type="match status" value="1"/>
</dbReference>
<dbReference type="InterPro" id="IPR013632">
    <property type="entry name" value="Rad51_C"/>
</dbReference>
<keyword evidence="3" id="KW-0227">DNA damage</keyword>
<dbReference type="Proteomes" id="UP000247409">
    <property type="component" value="Unassembled WGS sequence"/>
</dbReference>
<keyword evidence="5" id="KW-0234">DNA repair</keyword>
<keyword evidence="6" id="KW-0539">Nucleus</keyword>
<dbReference type="GO" id="GO:0000707">
    <property type="term" value="P:meiotic DNA recombinase assembly"/>
    <property type="evidence" value="ECO:0007669"/>
    <property type="project" value="TreeGrafter"/>
</dbReference>
<dbReference type="GO" id="GO:0005524">
    <property type="term" value="F:ATP binding"/>
    <property type="evidence" value="ECO:0007669"/>
    <property type="project" value="UniProtKB-KW"/>
</dbReference>
<name>A0A2V3IJN5_9FLOR</name>
<proteinExistence type="predicted"/>
<evidence type="ECO:0000256" key="1">
    <source>
        <dbReference type="ARBA" id="ARBA00004123"/>
    </source>
</evidence>
<dbReference type="GO" id="GO:0000400">
    <property type="term" value="F:four-way junction DNA binding"/>
    <property type="evidence" value="ECO:0007669"/>
    <property type="project" value="TreeGrafter"/>
</dbReference>
<evidence type="ECO:0000256" key="2">
    <source>
        <dbReference type="ARBA" id="ARBA00022741"/>
    </source>
</evidence>
<keyword evidence="9" id="KW-1185">Reference proteome</keyword>
<dbReference type="PANTHER" id="PTHR46239">
    <property type="entry name" value="DNA REPAIR PROTEIN RAD51 HOMOLOG 3 RAD51C"/>
    <property type="match status" value="1"/>
</dbReference>
<dbReference type="GO" id="GO:0005657">
    <property type="term" value="C:replication fork"/>
    <property type="evidence" value="ECO:0007669"/>
    <property type="project" value="TreeGrafter"/>
</dbReference>
<dbReference type="InterPro" id="IPR027417">
    <property type="entry name" value="P-loop_NTPase"/>
</dbReference>
<evidence type="ECO:0000259" key="7">
    <source>
        <dbReference type="Pfam" id="PF08423"/>
    </source>
</evidence>
<dbReference type="EMBL" id="NBIV01000168">
    <property type="protein sequence ID" value="PXF42306.1"/>
    <property type="molecule type" value="Genomic_DNA"/>
</dbReference>
<evidence type="ECO:0000313" key="9">
    <source>
        <dbReference type="Proteomes" id="UP000247409"/>
    </source>
</evidence>
<dbReference type="Gene3D" id="3.40.50.300">
    <property type="entry name" value="P-loop containing nucleotide triphosphate hydrolases"/>
    <property type="match status" value="1"/>
</dbReference>
<comment type="subcellular location">
    <subcellularLocation>
        <location evidence="1">Nucleus</location>
    </subcellularLocation>
</comment>
<dbReference type="GO" id="GO:0033065">
    <property type="term" value="C:Rad51C-XRCC3 complex"/>
    <property type="evidence" value="ECO:0007669"/>
    <property type="project" value="TreeGrafter"/>
</dbReference>
<evidence type="ECO:0000256" key="6">
    <source>
        <dbReference type="ARBA" id="ARBA00023242"/>
    </source>
</evidence>
<dbReference type="PANTHER" id="PTHR46239:SF1">
    <property type="entry name" value="DNA REPAIR PROTEIN RAD51 HOMOLOG 3"/>
    <property type="match status" value="1"/>
</dbReference>
<protein>
    <submittedName>
        <fullName evidence="8">DNA repair protein RAD51-like</fullName>
    </submittedName>
</protein>
<dbReference type="GO" id="GO:0033063">
    <property type="term" value="C:Rad51B-Rad51C-Rad51D-XRCC2 complex"/>
    <property type="evidence" value="ECO:0007669"/>
    <property type="project" value="TreeGrafter"/>
</dbReference>
<dbReference type="GO" id="GO:0007131">
    <property type="term" value="P:reciprocal meiotic recombination"/>
    <property type="evidence" value="ECO:0007669"/>
    <property type="project" value="TreeGrafter"/>
</dbReference>
<accession>A0A2V3IJN5</accession>
<dbReference type="STRING" id="448386.A0A2V3IJN5"/>
<gene>
    <name evidence="8" type="ORF">BWQ96_07941</name>
</gene>
<dbReference type="AlphaFoldDB" id="A0A2V3IJN5"/>
<evidence type="ECO:0000256" key="4">
    <source>
        <dbReference type="ARBA" id="ARBA00022840"/>
    </source>
</evidence>
<dbReference type="InterPro" id="IPR052093">
    <property type="entry name" value="HR_Repair_Mediator"/>
</dbReference>
<keyword evidence="4" id="KW-0067">ATP-binding</keyword>
<organism evidence="8 9">
    <name type="scientific">Gracilariopsis chorda</name>
    <dbReference type="NCBI Taxonomy" id="448386"/>
    <lineage>
        <taxon>Eukaryota</taxon>
        <taxon>Rhodophyta</taxon>
        <taxon>Florideophyceae</taxon>
        <taxon>Rhodymeniophycidae</taxon>
        <taxon>Gracilariales</taxon>
        <taxon>Gracilariaceae</taxon>
        <taxon>Gracilariopsis</taxon>
    </lineage>
</organism>
<keyword evidence="2" id="KW-0547">Nucleotide-binding</keyword>
<feature type="domain" description="Rad51-like C-terminal" evidence="7">
    <location>
        <begin position="22"/>
        <end position="223"/>
    </location>
</feature>
<comment type="caution">
    <text evidence="8">The sequence shown here is derived from an EMBL/GenBank/DDBJ whole genome shotgun (WGS) entry which is preliminary data.</text>
</comment>